<dbReference type="eggNOG" id="ENOG5030PRW">
    <property type="taxonomic scope" value="Bacteria"/>
</dbReference>
<reference evidence="1 2" key="1">
    <citation type="submission" date="2013-04" db="EMBL/GenBank/DDBJ databases">
        <title>The Genome Sequence of Sutterella wadsworthensis HGA0223.</title>
        <authorList>
            <consortium name="The Broad Institute Genomics Platform"/>
            <person name="Earl A."/>
            <person name="Ward D."/>
            <person name="Feldgarden M."/>
            <person name="Gevers D."/>
            <person name="Schmidt T.M."/>
            <person name="Dover J."/>
            <person name="Dai D."/>
            <person name="Walker B."/>
            <person name="Young S."/>
            <person name="Zeng Q."/>
            <person name="Gargeya S."/>
            <person name="Fitzgerald M."/>
            <person name="Haas B."/>
            <person name="Abouelleil A."/>
            <person name="Allen A.W."/>
            <person name="Alvarado L."/>
            <person name="Arachchi H.M."/>
            <person name="Berlin A.M."/>
            <person name="Chapman S.B."/>
            <person name="Gainer-Dewar J."/>
            <person name="Goldberg J."/>
            <person name="Griggs A."/>
            <person name="Gujja S."/>
            <person name="Hansen M."/>
            <person name="Howarth C."/>
            <person name="Imamovic A."/>
            <person name="Ireland A."/>
            <person name="Larimer J."/>
            <person name="McCowan C."/>
            <person name="Murphy C."/>
            <person name="Pearson M."/>
            <person name="Poon T.W."/>
            <person name="Priest M."/>
            <person name="Roberts A."/>
            <person name="Saif S."/>
            <person name="Shea T."/>
            <person name="Sisk P."/>
            <person name="Sykes S."/>
            <person name="Wortman J."/>
            <person name="Nusbaum C."/>
            <person name="Birren B."/>
        </authorList>
    </citation>
    <scope>NUCLEOTIDE SEQUENCE [LARGE SCALE GENOMIC DNA]</scope>
    <source>
        <strain evidence="1 2">HGA0223</strain>
    </source>
</reference>
<sequence>MLDLQRYAFYDAKRTMRLTLEPVSILEMLQDLPGELLFSAPLPAARLGVPCASPDVMHARAAEFAQFDEETAFRLWFNPEPSADGRSVYVSAPDALPEMNGAPDFGIASAGFLIGSTLEMLQWVQSLTGAETPDEQRSELSKMLSAACEPPHAAILTELSSGTELMRWPVQCGNPIRALSQAAAQWPEVKFAEDDFEFSLKPDLIHDLR</sequence>
<keyword evidence="2" id="KW-1185">Reference proteome</keyword>
<protein>
    <submittedName>
        <fullName evidence="1">Uncharacterized protein</fullName>
    </submittedName>
</protein>
<evidence type="ECO:0000313" key="2">
    <source>
        <dbReference type="Proteomes" id="UP000014400"/>
    </source>
</evidence>
<dbReference type="Proteomes" id="UP000014400">
    <property type="component" value="Unassembled WGS sequence"/>
</dbReference>
<dbReference type="AlphaFoldDB" id="S3BL78"/>
<proteinExistence type="predicted"/>
<dbReference type="EMBL" id="ATCF01000012">
    <property type="protein sequence ID" value="EPE00146.1"/>
    <property type="molecule type" value="Genomic_DNA"/>
</dbReference>
<evidence type="ECO:0000313" key="1">
    <source>
        <dbReference type="EMBL" id="EPE00146.1"/>
    </source>
</evidence>
<accession>S3BL78</accession>
<name>S3BL78_9BURK</name>
<organism evidence="1 2">
    <name type="scientific">Sutterella wadsworthensis HGA0223</name>
    <dbReference type="NCBI Taxonomy" id="1203554"/>
    <lineage>
        <taxon>Bacteria</taxon>
        <taxon>Pseudomonadati</taxon>
        <taxon>Pseudomonadota</taxon>
        <taxon>Betaproteobacteria</taxon>
        <taxon>Burkholderiales</taxon>
        <taxon>Sutterellaceae</taxon>
        <taxon>Sutterella</taxon>
    </lineage>
</organism>
<dbReference type="PATRIC" id="fig|1203554.3.peg.891"/>
<gene>
    <name evidence="1" type="ORF">HMPREF1476_00875</name>
</gene>
<comment type="caution">
    <text evidence="1">The sequence shown here is derived from an EMBL/GenBank/DDBJ whole genome shotgun (WGS) entry which is preliminary data.</text>
</comment>
<dbReference type="RefSeq" id="WP_016474200.1">
    <property type="nucleotide sequence ID" value="NZ_KE150480.1"/>
</dbReference>
<dbReference type="HOGENOM" id="CLU_1314842_0_0_4"/>